<organism evidence="5 6">
    <name type="scientific">Xenoophorus captivus</name>
    <dbReference type="NCBI Taxonomy" id="1517983"/>
    <lineage>
        <taxon>Eukaryota</taxon>
        <taxon>Metazoa</taxon>
        <taxon>Chordata</taxon>
        <taxon>Craniata</taxon>
        <taxon>Vertebrata</taxon>
        <taxon>Euteleostomi</taxon>
        <taxon>Actinopterygii</taxon>
        <taxon>Neopterygii</taxon>
        <taxon>Teleostei</taxon>
        <taxon>Neoteleostei</taxon>
        <taxon>Acanthomorphata</taxon>
        <taxon>Ovalentaria</taxon>
        <taxon>Atherinomorphae</taxon>
        <taxon>Cyprinodontiformes</taxon>
        <taxon>Goodeidae</taxon>
        <taxon>Xenoophorus</taxon>
    </lineage>
</organism>
<dbReference type="PANTHER" id="PTHR11532:SF92">
    <property type="entry name" value="CARBOXYPEPTIDASE E"/>
    <property type="match status" value="1"/>
</dbReference>
<name>A0ABV0RVE4_9TELE</name>
<comment type="caution">
    <text evidence="2">Lacks conserved residue(s) required for the propagation of feature annotation.</text>
</comment>
<dbReference type="EMBL" id="JAHRIN010059443">
    <property type="protein sequence ID" value="MEQ2212131.1"/>
    <property type="molecule type" value="Genomic_DNA"/>
</dbReference>
<evidence type="ECO:0000256" key="2">
    <source>
        <dbReference type="PROSITE-ProRule" id="PRU01379"/>
    </source>
</evidence>
<evidence type="ECO:0000313" key="6">
    <source>
        <dbReference type="Proteomes" id="UP001434883"/>
    </source>
</evidence>
<evidence type="ECO:0000313" key="5">
    <source>
        <dbReference type="EMBL" id="MEQ2212131.1"/>
    </source>
</evidence>
<dbReference type="Proteomes" id="UP001434883">
    <property type="component" value="Unassembled WGS sequence"/>
</dbReference>
<gene>
    <name evidence="5" type="ORF">XENOCAPTIV_025778</name>
</gene>
<feature type="domain" description="Peptidase M14" evidence="4">
    <location>
        <begin position="32"/>
        <end position="125"/>
    </location>
</feature>
<evidence type="ECO:0000256" key="1">
    <source>
        <dbReference type="ARBA" id="ARBA00005988"/>
    </source>
</evidence>
<keyword evidence="3" id="KW-0732">Signal</keyword>
<sequence length="125" mass="14070">MKPLFSSFILGTAVLAVVGAASTGTDPGISFEYHRYEELRKALVSVWLQCPTITRIYTIGESFEGRELLVLEMSDNPGTHEPGQFLRTQPASKCAECIHPINYIRFLPPWEGITSPWEHIRQFCA</sequence>
<proteinExistence type="inferred from homology"/>
<feature type="signal peptide" evidence="3">
    <location>
        <begin position="1"/>
        <end position="20"/>
    </location>
</feature>
<comment type="similarity">
    <text evidence="1 2">Belongs to the peptidase M14 family.</text>
</comment>
<reference evidence="5 6" key="1">
    <citation type="submission" date="2021-06" db="EMBL/GenBank/DDBJ databases">
        <authorList>
            <person name="Palmer J.M."/>
        </authorList>
    </citation>
    <scope>NUCLEOTIDE SEQUENCE [LARGE SCALE GENOMIC DNA]</scope>
    <source>
        <strain evidence="5 6">XC_2019</strain>
        <tissue evidence="5">Muscle</tissue>
    </source>
</reference>
<evidence type="ECO:0000259" key="4">
    <source>
        <dbReference type="PROSITE" id="PS52035"/>
    </source>
</evidence>
<accession>A0ABV0RVE4</accession>
<dbReference type="SUPFAM" id="SSF53187">
    <property type="entry name" value="Zn-dependent exopeptidases"/>
    <property type="match status" value="1"/>
</dbReference>
<protein>
    <recommendedName>
        <fullName evidence="4">Peptidase M14 domain-containing protein</fullName>
    </recommendedName>
</protein>
<dbReference type="PROSITE" id="PS52035">
    <property type="entry name" value="PEPTIDASE_M14"/>
    <property type="match status" value="1"/>
</dbReference>
<comment type="caution">
    <text evidence="5">The sequence shown here is derived from an EMBL/GenBank/DDBJ whole genome shotgun (WGS) entry which is preliminary data.</text>
</comment>
<dbReference type="InterPro" id="IPR050753">
    <property type="entry name" value="Peptidase_M14_domain"/>
</dbReference>
<dbReference type="PANTHER" id="PTHR11532">
    <property type="entry name" value="PROTEASE M14 CARBOXYPEPTIDASE"/>
    <property type="match status" value="1"/>
</dbReference>
<dbReference type="InterPro" id="IPR000834">
    <property type="entry name" value="Peptidase_M14"/>
</dbReference>
<dbReference type="Gene3D" id="3.40.630.10">
    <property type="entry name" value="Zn peptidases"/>
    <property type="match status" value="1"/>
</dbReference>
<feature type="chain" id="PRO_5047064593" description="Peptidase M14 domain-containing protein" evidence="3">
    <location>
        <begin position="21"/>
        <end position="125"/>
    </location>
</feature>
<keyword evidence="6" id="KW-1185">Reference proteome</keyword>
<dbReference type="Pfam" id="PF00246">
    <property type="entry name" value="Peptidase_M14"/>
    <property type="match status" value="1"/>
</dbReference>
<evidence type="ECO:0000256" key="3">
    <source>
        <dbReference type="SAM" id="SignalP"/>
    </source>
</evidence>